<evidence type="ECO:0000313" key="2">
    <source>
        <dbReference type="EMBL" id="SMF95048.1"/>
    </source>
</evidence>
<dbReference type="RefSeq" id="WP_085212950.1">
    <property type="nucleotide sequence ID" value="NZ_FXAM01000001.1"/>
</dbReference>
<dbReference type="InterPro" id="IPR029044">
    <property type="entry name" value="Nucleotide-diphossugar_trans"/>
</dbReference>
<reference evidence="2 3" key="1">
    <citation type="submission" date="2016-12" db="EMBL/GenBank/DDBJ databases">
        <authorList>
            <person name="Song W.-J."/>
            <person name="Kurnit D.M."/>
        </authorList>
    </citation>
    <scope>NUCLEOTIDE SEQUENCE [LARGE SCALE GENOMIC DNA]</scope>
    <source>
        <strain evidence="2 3">175</strain>
    </source>
</reference>
<dbReference type="STRING" id="1760988.SAMN02949497_2392"/>
<dbReference type="OrthoDB" id="9801954at2"/>
<gene>
    <name evidence="2" type="ORF">SAMN02949497_2392</name>
</gene>
<dbReference type="InterPro" id="IPR001173">
    <property type="entry name" value="Glyco_trans_2-like"/>
</dbReference>
<evidence type="ECO:0000313" key="3">
    <source>
        <dbReference type="Proteomes" id="UP000192923"/>
    </source>
</evidence>
<sequence length="308" mass="34887">MSNPADHELVSVVIPAYKHASYIVAALSSVAEQTYPNLELVIVDDCSPDATLEVAAEWLSSPEVDSRFASVLLLKNETNSGAHASINRGILESKGAVISLMNSDDLYHPERISKLVAAIKINRTEFAFSRVRAIDDDNMAIPPWRLPDSLRNVFDFADQVSANFPALSFGFLAQNMAVSTGNFVFKRELYERIGQFKPLLYVHDWEFVLRAIFECEPAYVDEDLYLYRIHNTNSFSQLSHVGEIEGLIVAELFYRLSRNKAIRNILAPVPDNWPTVWEIYKERLLMLNVGSMAIRQKTQQNKRVCKSK</sequence>
<dbReference type="Proteomes" id="UP000192923">
    <property type="component" value="Unassembled WGS sequence"/>
</dbReference>
<protein>
    <submittedName>
        <fullName evidence="2">Glycosyltransferase involved in cell wall bisynthesis</fullName>
    </submittedName>
</protein>
<accession>A0A1Y6CWL5</accession>
<dbReference type="PANTHER" id="PTHR43685:SF11">
    <property type="entry name" value="GLYCOSYLTRANSFERASE TAGX-RELATED"/>
    <property type="match status" value="1"/>
</dbReference>
<feature type="domain" description="Glycosyltransferase 2-like" evidence="1">
    <location>
        <begin position="11"/>
        <end position="190"/>
    </location>
</feature>
<proteinExistence type="predicted"/>
<dbReference type="AlphaFoldDB" id="A0A1Y6CWL5"/>
<evidence type="ECO:0000259" key="1">
    <source>
        <dbReference type="Pfam" id="PF00535"/>
    </source>
</evidence>
<organism evidence="2 3">
    <name type="scientific">Methylomagnum ishizawai</name>
    <dbReference type="NCBI Taxonomy" id="1760988"/>
    <lineage>
        <taxon>Bacteria</taxon>
        <taxon>Pseudomonadati</taxon>
        <taxon>Pseudomonadota</taxon>
        <taxon>Gammaproteobacteria</taxon>
        <taxon>Methylococcales</taxon>
        <taxon>Methylococcaceae</taxon>
        <taxon>Methylomagnum</taxon>
    </lineage>
</organism>
<dbReference type="PANTHER" id="PTHR43685">
    <property type="entry name" value="GLYCOSYLTRANSFERASE"/>
    <property type="match status" value="1"/>
</dbReference>
<dbReference type="SUPFAM" id="SSF53448">
    <property type="entry name" value="Nucleotide-diphospho-sugar transferases"/>
    <property type="match status" value="1"/>
</dbReference>
<dbReference type="Gene3D" id="3.90.550.10">
    <property type="entry name" value="Spore Coat Polysaccharide Biosynthesis Protein SpsA, Chain A"/>
    <property type="match status" value="1"/>
</dbReference>
<dbReference type="EMBL" id="FXAM01000001">
    <property type="protein sequence ID" value="SMF95048.1"/>
    <property type="molecule type" value="Genomic_DNA"/>
</dbReference>
<dbReference type="Pfam" id="PF00535">
    <property type="entry name" value="Glycos_transf_2"/>
    <property type="match status" value="1"/>
</dbReference>
<dbReference type="InterPro" id="IPR050834">
    <property type="entry name" value="Glycosyltransf_2"/>
</dbReference>
<keyword evidence="2" id="KW-0808">Transferase</keyword>
<keyword evidence="3" id="KW-1185">Reference proteome</keyword>
<name>A0A1Y6CWL5_9GAMM</name>
<dbReference type="GO" id="GO:0016740">
    <property type="term" value="F:transferase activity"/>
    <property type="evidence" value="ECO:0007669"/>
    <property type="project" value="UniProtKB-KW"/>
</dbReference>